<keyword evidence="4" id="KW-1185">Reference proteome</keyword>
<evidence type="ECO:0000256" key="2">
    <source>
        <dbReference type="ARBA" id="ARBA00022525"/>
    </source>
</evidence>
<name>A0A6J1LUR7_DROHY</name>
<evidence type="ECO:0000313" key="5">
    <source>
        <dbReference type="RefSeq" id="XP_023167630.2"/>
    </source>
</evidence>
<gene>
    <name evidence="5" type="primary">LOC111597258</name>
</gene>
<dbReference type="OrthoDB" id="7936313at2759"/>
<sequence>MDLRIVFLCVFNFITIHGEVPIDLRPGNPEKLMPSVCRKDVNGTSLSVEIRLPFMEMELHHERHLLVLRAPQLLLVLHGHELFQLQLSGKDKRLLRLGELAGRVRQQLATAAAVVLWREYLLLAVALPESLEFYQLPQQAMLDARQLQFEPIQEFALAGSSLQQLHLLQPNADQVLLLLTFNVSHSQARCRTYEWLETYFNPVEELSLPTIKAFQVVGREPHYIITGRSLRGQARLVLSVYELVTPTLRLLRRQSLTVQARHVLAVRFRGRNLIFACPSISSSSGGSCILFRMVDGNFVVYRKHVLRQLQFSHLAASEQGQLLVGARANGEMLVFNSQRLDCYSGFGADGQAAGIYTHRNPQNESFVLLMYQRDPSTTTLRMVQLGGTNEPASLAANLEGNDDLSSVQQHRHEFEQAIHGLRSRLLRRKQQVDALHQLMQSLMLHQPQFNQTQPLHVQSGSRIELVQLHGNHLASPVQLQQRVEQLRHQYAHRRNRRSFGVGNASYAGTLDTLKAKRLHVQNLIYHGELLPGYSVESAEPPAILSIKGQLLTKQLHTQELLIPPSSKQQPERTPANHMVVRHLQVERINNVSWFDFYDSLFLKTRDNKVEGRLVFQLRARVVNLQTPLLNGLVVQQLFNLRQPQVVASNIFMSAFYAPKLDAKLVNGLNFAEDIVFRGDRNTLIKTPVRIYQMSVSGDILVANMTKWARQMPAEGPHQSSNLQQYYMGRITVNGSITVNNLLADTQETRMMLLGQSLRAQDLHTDYLLLNKSQDLQKLVFGNAKVTTGALSTQHINGHPTAEHLLSGAEDDPVARASRKPSHLIFMNARIDGNVYCGNYSSRLAQLATDAVRQGETASITGSKRFEAPLELDTLSSQVLNGLPVSELVLKGQLAQNFTSLKYFPRIVVKSHVEIAGNLSAQRLNHLKLSQLLQPAYGLQRLELTERPNLQSLIFQRLNGLAFDELLGKMSVPSGQQDRGPQPPLLLHKQLIIEGNVRFDRPLQLQTLNGIHWDEYVSRLVGANANSVIAGQKHFQEQVLITDALQAPSLNGLDLSALLEDTLLRTTPQSIGGIYSFDRLTASNVDVGQVNGVPASSFVDLRQEALQLQGDLYVSQLQINGSLSCELVNDPQLPQLEQKLTALQQRSWRRLTVLGDALWNGENASNPQLDYLRRHAVRRRGKQTISGHVILQQPHLGQLLTSQSFPSQLNLSHIAEDALLRNAPSTQLVKAPQMLLQAVRARSINLLSDGQFELLNHIDLRRLNASLYRRSSGQPIGAQLHFQLPPDIEELQVQGQLNGGHVASIFEQAADVVWPPVRMERLQLEQQLQLDEINGMSLEYLLEQRVPLHGASLEHFGALQFEQLELGERCLLRTINGIPLQNVVYRHGQRPQLISGPKTFASGIRLEGPTHIMRLNGRDLSESYQQSIYTDRDYSIDSLVLDDARFEGGLLVDASISEAREARLETQPQNVARQQLRQRLLQLEQQLQQQRANRSQRLLYLDYEQPPLELTWSEPTADELLELAVAPQAAQPTGICHLQQLQAQFSRQLQRVHLSNVSLASHLLRASSDRAAIRVKAQNYCQQQQPMAQFRARMHISCRGHAHTLGLRQHVEQLQLHDQQDYSLLLISSPDEVRVLRVNHTNCSLSDWQSVQPAAAGRLMKLIQLEDKESGRPLTLLLTNGLQHLEHLPVLAVHRLDAQSQRFELLQHIEGDYDLAELQSEQLLLSCYSCRHISIYSFQQKSQQFAPLQQLHLAARIQQLLTFAVAQERHLLVLTLPGSKHFHLFSYAHIEGWQQRTYGHMADFQWSWPLIRSGQQLTSSTSVLLLCGQRFCSLVTALLD</sequence>
<proteinExistence type="predicted"/>
<dbReference type="CTD" id="45994"/>
<dbReference type="PANTHER" id="PTHR22918:SF6">
    <property type="entry name" value="EG:8D8.1 PROTEIN-RELATED"/>
    <property type="match status" value="1"/>
</dbReference>
<evidence type="ECO:0000256" key="1">
    <source>
        <dbReference type="ARBA" id="ARBA00004613"/>
    </source>
</evidence>
<feature type="signal peptide" evidence="3">
    <location>
        <begin position="1"/>
        <end position="18"/>
    </location>
</feature>
<dbReference type="OMA" id="CRTFEWL"/>
<comment type="subcellular location">
    <subcellularLocation>
        <location evidence="1">Secreted</location>
    </subcellularLocation>
</comment>
<dbReference type="GO" id="GO:0009986">
    <property type="term" value="C:cell surface"/>
    <property type="evidence" value="ECO:0007669"/>
    <property type="project" value="TreeGrafter"/>
</dbReference>
<dbReference type="GeneID" id="111597258"/>
<dbReference type="GO" id="GO:0005576">
    <property type="term" value="C:extracellular region"/>
    <property type="evidence" value="ECO:0007669"/>
    <property type="project" value="UniProtKB-SubCell"/>
</dbReference>
<dbReference type="GO" id="GO:0008201">
    <property type="term" value="F:heparin binding"/>
    <property type="evidence" value="ECO:0007669"/>
    <property type="project" value="TreeGrafter"/>
</dbReference>
<dbReference type="KEGG" id="dhe:111597258"/>
<feature type="chain" id="PRO_5026799658" evidence="3">
    <location>
        <begin position="19"/>
        <end position="1839"/>
    </location>
</feature>
<evidence type="ECO:0000313" key="4">
    <source>
        <dbReference type="Proteomes" id="UP000504633"/>
    </source>
</evidence>
<keyword evidence="2" id="KW-0964">Secreted</keyword>
<dbReference type="Proteomes" id="UP000504633">
    <property type="component" value="Unplaced"/>
</dbReference>
<dbReference type="InterPro" id="IPR051666">
    <property type="entry name" value="SP_Capacitation_Regulator"/>
</dbReference>
<accession>A0A6J1LUR7</accession>
<protein>
    <submittedName>
        <fullName evidence="5">Uncharacterized protein LOC111597258</fullName>
    </submittedName>
</protein>
<dbReference type="RefSeq" id="XP_023167630.2">
    <property type="nucleotide sequence ID" value="XM_023311862.2"/>
</dbReference>
<dbReference type="PANTHER" id="PTHR22918">
    <property type="entry name" value="SEMINAL PLASMA PROTEIN"/>
    <property type="match status" value="1"/>
</dbReference>
<keyword evidence="3" id="KW-0732">Signal</keyword>
<organism evidence="4 5">
    <name type="scientific">Drosophila hydei</name>
    <name type="common">Fruit fly</name>
    <dbReference type="NCBI Taxonomy" id="7224"/>
    <lineage>
        <taxon>Eukaryota</taxon>
        <taxon>Metazoa</taxon>
        <taxon>Ecdysozoa</taxon>
        <taxon>Arthropoda</taxon>
        <taxon>Hexapoda</taxon>
        <taxon>Insecta</taxon>
        <taxon>Pterygota</taxon>
        <taxon>Neoptera</taxon>
        <taxon>Endopterygota</taxon>
        <taxon>Diptera</taxon>
        <taxon>Brachycera</taxon>
        <taxon>Muscomorpha</taxon>
        <taxon>Ephydroidea</taxon>
        <taxon>Drosophilidae</taxon>
        <taxon>Drosophila</taxon>
    </lineage>
</organism>
<evidence type="ECO:0000256" key="3">
    <source>
        <dbReference type="SAM" id="SignalP"/>
    </source>
</evidence>
<reference evidence="5" key="1">
    <citation type="submission" date="2025-08" db="UniProtKB">
        <authorList>
            <consortium name="RefSeq"/>
        </authorList>
    </citation>
    <scope>IDENTIFICATION</scope>
    <source>
        <strain evidence="5">15085-1641.00</strain>
        <tissue evidence="5">Whole body</tissue>
    </source>
</reference>